<gene>
    <name evidence="1" type="ORF">M467_06720</name>
</gene>
<dbReference type="AlphaFoldDB" id="U1MYR8"/>
<evidence type="ECO:0000313" key="2">
    <source>
        <dbReference type="Proteomes" id="UP000016464"/>
    </source>
</evidence>
<dbReference type="PATRIC" id="fig|1345023.5.peg.2442"/>
<name>U1MYR8_9BACL</name>
<keyword evidence="2" id="KW-1185">Reference proteome</keyword>
<sequence length="271" mass="30966">MNFDALDVQHLHAQTFQTIDLFLLKSIWSDVLPLGSYRVIDYGVLDMELAKPQLLQLRWIDLTLPFGIYSNEQLVFLYDPYHRKLHTEKVVPIELATHDVLFLDFILAHSGTFHDPDSYSLKMEHAYGLSPYSQWKELGLPKVKAPAAFIADLFIALGVTSFQVVLSKNKLLSHLESWAKRTGSDHTIESSGKWTWSKTYKVSCDVSRQPVQAVHQLESLLEHYEEWEGFRFLIPTETGIVSLFIGGDLTEGYGFGVFQYEHNGEVVSNEI</sequence>
<proteinExistence type="predicted"/>
<dbReference type="RefSeq" id="WP_021067602.1">
    <property type="nucleotide sequence ID" value="NZ_ATCL01000020.1"/>
</dbReference>
<dbReference type="EMBL" id="ATCL01000020">
    <property type="protein sequence ID" value="ERG66971.1"/>
    <property type="molecule type" value="Genomic_DNA"/>
</dbReference>
<dbReference type="OrthoDB" id="2357127at2"/>
<organism evidence="1 2">
    <name type="scientific">Exiguobacterium chiriqhucha RW-2</name>
    <dbReference type="NCBI Taxonomy" id="1345023"/>
    <lineage>
        <taxon>Bacteria</taxon>
        <taxon>Bacillati</taxon>
        <taxon>Bacillota</taxon>
        <taxon>Bacilli</taxon>
        <taxon>Bacillales</taxon>
        <taxon>Bacillales Family XII. Incertae Sedis</taxon>
        <taxon>Exiguobacterium</taxon>
    </lineage>
</organism>
<reference evidence="1 2" key="1">
    <citation type="journal article" date="2013" name="Genome Announc.">
        <title>Draft Genome Sequence of Exiguobacterium pavilionensis Strain RW-2, with Wide Thermal, Salinity, and pH Tolerance, Isolated from Modern Freshwater Microbialites.</title>
        <authorList>
            <person name="White R.A.III."/>
            <person name="Grassa C.J."/>
            <person name="Suttle C.A."/>
        </authorList>
    </citation>
    <scope>NUCLEOTIDE SEQUENCE [LARGE SCALE GENOMIC DNA]</scope>
    <source>
        <strain evidence="1 2">RW-2</strain>
    </source>
</reference>
<accession>U1MYR8</accession>
<comment type="caution">
    <text evidence="1">The sequence shown here is derived from an EMBL/GenBank/DDBJ whole genome shotgun (WGS) entry which is preliminary data.</text>
</comment>
<protein>
    <submittedName>
        <fullName evidence="1">Uncharacterized protein</fullName>
    </submittedName>
</protein>
<evidence type="ECO:0000313" key="1">
    <source>
        <dbReference type="EMBL" id="ERG66971.1"/>
    </source>
</evidence>
<dbReference type="Proteomes" id="UP000016464">
    <property type="component" value="Unassembled WGS sequence"/>
</dbReference>